<dbReference type="InterPro" id="IPR011049">
    <property type="entry name" value="Serralysin-like_metalloprot_C"/>
</dbReference>
<dbReference type="PANTHER" id="PTHR38340:SF1">
    <property type="entry name" value="S-LAYER PROTEIN"/>
    <property type="match status" value="1"/>
</dbReference>
<dbReference type="InterPro" id="IPR050557">
    <property type="entry name" value="RTX_toxin/Mannuronan_C5-epim"/>
</dbReference>
<reference evidence="3 4" key="1">
    <citation type="submission" date="2016-11" db="EMBL/GenBank/DDBJ databases">
        <authorList>
            <person name="Jaros S."/>
            <person name="Januszkiewicz K."/>
            <person name="Wedrychowicz H."/>
        </authorList>
    </citation>
    <scope>NUCLEOTIDE SEQUENCE [LARGE SCALE GENOMIC DNA]</scope>
    <source>
        <strain evidence="3 4">DSM 14916</strain>
    </source>
</reference>
<dbReference type="Gene3D" id="2.150.10.10">
    <property type="entry name" value="Serralysin-like metalloprotease, C-terminal"/>
    <property type="match status" value="3"/>
</dbReference>
<dbReference type="PRINTS" id="PR00313">
    <property type="entry name" value="CABNDNGRPT"/>
</dbReference>
<dbReference type="InterPro" id="IPR018511">
    <property type="entry name" value="Hemolysin-typ_Ca-bd_CS"/>
</dbReference>
<comment type="subcellular location">
    <subcellularLocation>
        <location evidence="1">Secreted</location>
    </subcellularLocation>
</comment>
<gene>
    <name evidence="3" type="ORF">SAMN02745194_01235</name>
</gene>
<keyword evidence="2" id="KW-0964">Secreted</keyword>
<dbReference type="STRING" id="198092.SAMN02745194_01235"/>
<evidence type="ECO:0000313" key="4">
    <source>
        <dbReference type="Proteomes" id="UP000184387"/>
    </source>
</evidence>
<proteinExistence type="predicted"/>
<evidence type="ECO:0000313" key="3">
    <source>
        <dbReference type="EMBL" id="SHI87433.1"/>
    </source>
</evidence>
<accession>A0A1M6EPR4</accession>
<name>A0A1M6EPR4_9PROT</name>
<feature type="non-terminal residue" evidence="3">
    <location>
        <position position="1"/>
    </location>
</feature>
<evidence type="ECO:0000256" key="2">
    <source>
        <dbReference type="ARBA" id="ARBA00022525"/>
    </source>
</evidence>
<dbReference type="OrthoDB" id="9816306at2"/>
<dbReference type="PROSITE" id="PS00330">
    <property type="entry name" value="HEMOLYSIN_CALCIUM"/>
    <property type="match status" value="2"/>
</dbReference>
<dbReference type="InterPro" id="IPR001343">
    <property type="entry name" value="Hemolysn_Ca-bd"/>
</dbReference>
<dbReference type="PANTHER" id="PTHR38340">
    <property type="entry name" value="S-LAYER PROTEIN"/>
    <property type="match status" value="1"/>
</dbReference>
<dbReference type="GO" id="GO:0005509">
    <property type="term" value="F:calcium ion binding"/>
    <property type="evidence" value="ECO:0007669"/>
    <property type="project" value="InterPro"/>
</dbReference>
<evidence type="ECO:0000256" key="1">
    <source>
        <dbReference type="ARBA" id="ARBA00004613"/>
    </source>
</evidence>
<dbReference type="Pfam" id="PF00353">
    <property type="entry name" value="HemolysinCabind"/>
    <property type="match status" value="3"/>
</dbReference>
<dbReference type="EMBL" id="FQZF01000006">
    <property type="protein sequence ID" value="SHI87433.1"/>
    <property type="molecule type" value="Genomic_DNA"/>
</dbReference>
<dbReference type="AlphaFoldDB" id="A0A1M6EPR4"/>
<protein>
    <submittedName>
        <fullName evidence="3">Hemolysin-type calcium-binding repeat-containing protein</fullName>
    </submittedName>
</protein>
<organism evidence="3 4">
    <name type="scientific">Muricoccus roseus</name>
    <dbReference type="NCBI Taxonomy" id="198092"/>
    <lineage>
        <taxon>Bacteria</taxon>
        <taxon>Pseudomonadati</taxon>
        <taxon>Pseudomonadota</taxon>
        <taxon>Alphaproteobacteria</taxon>
        <taxon>Acetobacterales</taxon>
        <taxon>Roseomonadaceae</taxon>
        <taxon>Muricoccus</taxon>
    </lineage>
</organism>
<dbReference type="SUPFAM" id="SSF51120">
    <property type="entry name" value="beta-Roll"/>
    <property type="match status" value="2"/>
</dbReference>
<keyword evidence="4" id="KW-1185">Reference proteome</keyword>
<dbReference type="RefSeq" id="WP_139281306.1">
    <property type="nucleotide sequence ID" value="NZ_FQZF01000006.1"/>
</dbReference>
<sequence>LGGDDRLLGGAGSDQMFGGLGDDGYMVDDAGDVVVELAGEGYDRVTARIDYVLGANVEKLMLEGAAVSGTGNALDNRILGTDGANILSGLDGEDALVGNGGNDQLLGGAGDDRLVGGAGADSMAGGLGDDGYVVDEAGDAVTELAGEGYDRVTALIDYTLGANVEKLMLEGEARVGTGNELDNRMLANELGSTLSGLGGNDALVGRGGDDLLIGGAGLNRLSGGEGADRFRFDALGAGNESRILDFAEGEDRIELDGAVFAALGSAGPLAAEAFGLGTSAGTAGQHVLYDQGSGALFYDADGAGGANAIRIGSVAQGTSLSAADVWVA</sequence>
<dbReference type="Proteomes" id="UP000184387">
    <property type="component" value="Unassembled WGS sequence"/>
</dbReference>
<dbReference type="GO" id="GO:0005576">
    <property type="term" value="C:extracellular region"/>
    <property type="evidence" value="ECO:0007669"/>
    <property type="project" value="UniProtKB-SubCell"/>
</dbReference>